<keyword evidence="3" id="KW-1185">Reference proteome</keyword>
<comment type="caution">
    <text evidence="2">The sequence shown here is derived from an EMBL/GenBank/DDBJ whole genome shotgun (WGS) entry which is preliminary data.</text>
</comment>
<protein>
    <submittedName>
        <fullName evidence="2">Uncharacterized protein</fullName>
    </submittedName>
</protein>
<proteinExistence type="predicted"/>
<organism evidence="2 3">
    <name type="scientific">Dryococelus australis</name>
    <dbReference type="NCBI Taxonomy" id="614101"/>
    <lineage>
        <taxon>Eukaryota</taxon>
        <taxon>Metazoa</taxon>
        <taxon>Ecdysozoa</taxon>
        <taxon>Arthropoda</taxon>
        <taxon>Hexapoda</taxon>
        <taxon>Insecta</taxon>
        <taxon>Pterygota</taxon>
        <taxon>Neoptera</taxon>
        <taxon>Polyneoptera</taxon>
        <taxon>Phasmatodea</taxon>
        <taxon>Verophasmatodea</taxon>
        <taxon>Anareolatae</taxon>
        <taxon>Phasmatidae</taxon>
        <taxon>Eurycanthinae</taxon>
        <taxon>Dryococelus</taxon>
    </lineage>
</organism>
<feature type="region of interest" description="Disordered" evidence="1">
    <location>
        <begin position="22"/>
        <end position="70"/>
    </location>
</feature>
<feature type="compositionally biased region" description="Polar residues" evidence="1">
    <location>
        <begin position="43"/>
        <end position="58"/>
    </location>
</feature>
<evidence type="ECO:0000313" key="3">
    <source>
        <dbReference type="Proteomes" id="UP001159363"/>
    </source>
</evidence>
<name>A0ABQ9GAC8_9NEOP</name>
<evidence type="ECO:0000256" key="1">
    <source>
        <dbReference type="SAM" id="MobiDB-lite"/>
    </source>
</evidence>
<accession>A0ABQ9GAC8</accession>
<sequence length="93" mass="10440">MKPLGGAFSDFYCGRKWRTLTKPSNLERRRRRSAGSTPGDAMSTVSSGGHTYKSQPECSRQRAGQFRQQSNVPLPDSGWFINNHVHVVHADLH</sequence>
<evidence type="ECO:0000313" key="2">
    <source>
        <dbReference type="EMBL" id="KAJ8869346.1"/>
    </source>
</evidence>
<reference evidence="2 3" key="1">
    <citation type="submission" date="2023-02" db="EMBL/GenBank/DDBJ databases">
        <title>LHISI_Scaffold_Assembly.</title>
        <authorList>
            <person name="Stuart O.P."/>
            <person name="Cleave R."/>
            <person name="Magrath M.J.L."/>
            <person name="Mikheyev A.S."/>
        </authorList>
    </citation>
    <scope>NUCLEOTIDE SEQUENCE [LARGE SCALE GENOMIC DNA]</scope>
    <source>
        <strain evidence="2">Daus_M_001</strain>
        <tissue evidence="2">Leg muscle</tissue>
    </source>
</reference>
<gene>
    <name evidence="2" type="ORF">PR048_030921</name>
</gene>
<dbReference type="Proteomes" id="UP001159363">
    <property type="component" value="Chromosome 13"/>
</dbReference>
<dbReference type="EMBL" id="JARBHB010000014">
    <property type="protein sequence ID" value="KAJ8869346.1"/>
    <property type="molecule type" value="Genomic_DNA"/>
</dbReference>